<evidence type="ECO:0000313" key="2">
    <source>
        <dbReference type="EMBL" id="CAI8588727.1"/>
    </source>
</evidence>
<evidence type="ECO:0000256" key="1">
    <source>
        <dbReference type="SAM" id="MobiDB-lite"/>
    </source>
</evidence>
<dbReference type="Proteomes" id="UP001157006">
    <property type="component" value="Chromosome 1L"/>
</dbReference>
<feature type="compositionally biased region" description="Polar residues" evidence="1">
    <location>
        <begin position="150"/>
        <end position="177"/>
    </location>
</feature>
<sequence>MDFCFYLYFVSHCQYALTLRSRKESLAQRFVMDFDDIEAPIKATSRVSRFAPKASKLKPKTEQILLPKSEPPSFPSAKVKPPEIDLTAKPNGITSTNGIVKIDESEAKLDSMDVDMTEAEVQEDSTHANPMEEDEEEDIVVRKIDVYFSPSINGGTKSQTLSKPLDSSPSQLNLGVV</sequence>
<organism evidence="2 3">
    <name type="scientific">Vicia faba</name>
    <name type="common">Broad bean</name>
    <name type="synonym">Faba vulgaris</name>
    <dbReference type="NCBI Taxonomy" id="3906"/>
    <lineage>
        <taxon>Eukaryota</taxon>
        <taxon>Viridiplantae</taxon>
        <taxon>Streptophyta</taxon>
        <taxon>Embryophyta</taxon>
        <taxon>Tracheophyta</taxon>
        <taxon>Spermatophyta</taxon>
        <taxon>Magnoliopsida</taxon>
        <taxon>eudicotyledons</taxon>
        <taxon>Gunneridae</taxon>
        <taxon>Pentapetalae</taxon>
        <taxon>rosids</taxon>
        <taxon>fabids</taxon>
        <taxon>Fabales</taxon>
        <taxon>Fabaceae</taxon>
        <taxon>Papilionoideae</taxon>
        <taxon>50 kb inversion clade</taxon>
        <taxon>NPAAA clade</taxon>
        <taxon>Hologalegina</taxon>
        <taxon>IRL clade</taxon>
        <taxon>Fabeae</taxon>
        <taxon>Vicia</taxon>
    </lineage>
</organism>
<gene>
    <name evidence="2" type="ORF">VFH_I361520</name>
</gene>
<accession>A0AAV0YTA3</accession>
<evidence type="ECO:0000313" key="3">
    <source>
        <dbReference type="Proteomes" id="UP001157006"/>
    </source>
</evidence>
<proteinExistence type="predicted"/>
<protein>
    <submittedName>
        <fullName evidence="2">Uncharacterized protein</fullName>
    </submittedName>
</protein>
<name>A0AAV0YTA3_VICFA</name>
<feature type="region of interest" description="Disordered" evidence="1">
    <location>
        <begin position="149"/>
        <end position="177"/>
    </location>
</feature>
<keyword evidence="3" id="KW-1185">Reference proteome</keyword>
<dbReference type="EMBL" id="OX451736">
    <property type="protein sequence ID" value="CAI8588727.1"/>
    <property type="molecule type" value="Genomic_DNA"/>
</dbReference>
<feature type="region of interest" description="Disordered" evidence="1">
    <location>
        <begin position="66"/>
        <end position="91"/>
    </location>
</feature>
<reference evidence="2 3" key="1">
    <citation type="submission" date="2023-01" db="EMBL/GenBank/DDBJ databases">
        <authorList>
            <person name="Kreplak J."/>
        </authorList>
    </citation>
    <scope>NUCLEOTIDE SEQUENCE [LARGE SCALE GENOMIC DNA]</scope>
</reference>
<dbReference type="AlphaFoldDB" id="A0AAV0YTA3"/>